<organism evidence="1 2">
    <name type="scientific">Burkholderia multivorans CGD2</name>
    <dbReference type="NCBI Taxonomy" id="513052"/>
    <lineage>
        <taxon>Bacteria</taxon>
        <taxon>Pseudomonadati</taxon>
        <taxon>Pseudomonadota</taxon>
        <taxon>Betaproteobacteria</taxon>
        <taxon>Burkholderiales</taxon>
        <taxon>Burkholderiaceae</taxon>
        <taxon>Burkholderia</taxon>
        <taxon>Burkholderia cepacia complex</taxon>
    </lineage>
</organism>
<gene>
    <name evidence="1" type="ORF">BURMUCGD2_3102</name>
</gene>
<dbReference type="EMBL" id="ACFC01000026">
    <property type="protein sequence ID" value="EEE03479.1"/>
    <property type="molecule type" value="Genomic_DNA"/>
</dbReference>
<protein>
    <submittedName>
        <fullName evidence="1">Uncharacterized protein</fullName>
    </submittedName>
</protein>
<comment type="caution">
    <text evidence="1">The sequence shown here is derived from an EMBL/GenBank/DDBJ whole genome shotgun (WGS) entry which is preliminary data.</text>
</comment>
<accession>B9C0H6</accession>
<sequence>MTEDAPFRAVQCVSRPLRAGLQCRIEFESGNAGAQAWNAK</sequence>
<reference evidence="1 2" key="1">
    <citation type="journal article" date="2012" name="J. Bacteriol.">
        <title>Draft Genome Sequence Determination for Cystic Fibrosis and Chronic Granulomatous Disease Burkholderia multivorans Isolates.</title>
        <authorList>
            <person name="Varga J.J."/>
            <person name="Losada L."/>
            <person name="Zelazny A.M."/>
            <person name="Brinkac L."/>
            <person name="Harkins D."/>
            <person name="Radune D."/>
            <person name="Hostetler J."/>
            <person name="Sampaio E.P."/>
            <person name="Ronning C.M."/>
            <person name="Nierman W.C."/>
            <person name="Greenberg D.E."/>
            <person name="Holland S.M."/>
            <person name="Goldberg J.B."/>
        </authorList>
    </citation>
    <scope>NUCLEOTIDE SEQUENCE [LARGE SCALE GENOMIC DNA]</scope>
    <source>
        <strain evidence="1 2">CGD2</strain>
    </source>
</reference>
<evidence type="ECO:0000313" key="1">
    <source>
        <dbReference type="EMBL" id="EEE03479.1"/>
    </source>
</evidence>
<name>B9C0H6_9BURK</name>
<proteinExistence type="predicted"/>
<evidence type="ECO:0000313" key="2">
    <source>
        <dbReference type="Proteomes" id="UP000004535"/>
    </source>
</evidence>
<dbReference type="Proteomes" id="UP000004535">
    <property type="component" value="Unassembled WGS sequence"/>
</dbReference>
<dbReference type="AlphaFoldDB" id="B9C0H6"/>